<dbReference type="InterPro" id="IPR036095">
    <property type="entry name" value="PTS_EIIB-like_sf"/>
</dbReference>
<dbReference type="PANTHER" id="PTHR30185:SF12">
    <property type="entry name" value="TRANSCRIPTIONAL REGULATOR MANR"/>
    <property type="match status" value="1"/>
</dbReference>
<dbReference type="PROSITE" id="PS00372">
    <property type="entry name" value="PTS_EIIA_TYPE_2_HIS"/>
    <property type="match status" value="1"/>
</dbReference>
<evidence type="ECO:0000313" key="10">
    <source>
        <dbReference type="Proteomes" id="UP000619534"/>
    </source>
</evidence>
<keyword evidence="3" id="KW-0805">Transcription regulation</keyword>
<protein>
    <submittedName>
        <fullName evidence="9">Transcriptional regulator ManR</fullName>
    </submittedName>
</protein>
<dbReference type="RefSeq" id="WP_062441866.1">
    <property type="nucleotide sequence ID" value="NZ_BMCJ01000002.1"/>
</dbReference>
<dbReference type="SUPFAM" id="SSF63520">
    <property type="entry name" value="PTS-regulatory domain, PRD"/>
    <property type="match status" value="2"/>
</dbReference>
<keyword evidence="1" id="KW-0808">Transferase</keyword>
<dbReference type="InterPro" id="IPR036388">
    <property type="entry name" value="WH-like_DNA-bd_sf"/>
</dbReference>
<evidence type="ECO:0000256" key="5">
    <source>
        <dbReference type="ARBA" id="ARBA00023163"/>
    </source>
</evidence>
<dbReference type="PROSITE" id="PS51094">
    <property type="entry name" value="PTS_EIIA_TYPE_2"/>
    <property type="match status" value="1"/>
</dbReference>
<keyword evidence="5" id="KW-0804">Transcription</keyword>
<dbReference type="PANTHER" id="PTHR30185">
    <property type="entry name" value="CRYPTIC BETA-GLUCOSIDE BGL OPERON ANTITERMINATOR"/>
    <property type="match status" value="1"/>
</dbReference>
<evidence type="ECO:0000256" key="3">
    <source>
        <dbReference type="ARBA" id="ARBA00023015"/>
    </source>
</evidence>
<organism evidence="9 10">
    <name type="scientific">Thalassobacillus devorans</name>
    <dbReference type="NCBI Taxonomy" id="279813"/>
    <lineage>
        <taxon>Bacteria</taxon>
        <taxon>Bacillati</taxon>
        <taxon>Bacillota</taxon>
        <taxon>Bacilli</taxon>
        <taxon>Bacillales</taxon>
        <taxon>Bacillaceae</taxon>
        <taxon>Thalassobacillus</taxon>
    </lineage>
</organism>
<dbReference type="InterPro" id="IPR013011">
    <property type="entry name" value="PTS_EIIB_2"/>
</dbReference>
<dbReference type="Gene3D" id="3.40.50.2300">
    <property type="match status" value="1"/>
</dbReference>
<comment type="caution">
    <text evidence="9">The sequence shown here is derived from an EMBL/GenBank/DDBJ whole genome shotgun (WGS) entry which is preliminary data.</text>
</comment>
<feature type="domain" description="PTS EIIA type-2" evidence="6">
    <location>
        <begin position="499"/>
        <end position="638"/>
    </location>
</feature>
<dbReference type="Gene3D" id="1.10.10.10">
    <property type="entry name" value="Winged helix-like DNA-binding domain superfamily/Winged helix DNA-binding domain"/>
    <property type="match status" value="2"/>
</dbReference>
<feature type="domain" description="PRD" evidence="8">
    <location>
        <begin position="180"/>
        <end position="285"/>
    </location>
</feature>
<dbReference type="Proteomes" id="UP000619534">
    <property type="component" value="Unassembled WGS sequence"/>
</dbReference>
<dbReference type="InterPro" id="IPR036634">
    <property type="entry name" value="PRD_sf"/>
</dbReference>
<feature type="domain" description="PRD" evidence="8">
    <location>
        <begin position="287"/>
        <end position="394"/>
    </location>
</feature>
<evidence type="ECO:0000259" key="7">
    <source>
        <dbReference type="PROSITE" id="PS51099"/>
    </source>
</evidence>
<dbReference type="InterPro" id="IPR002178">
    <property type="entry name" value="PTS_EIIA_type-2_dom"/>
</dbReference>
<evidence type="ECO:0000256" key="4">
    <source>
        <dbReference type="ARBA" id="ARBA00023159"/>
    </source>
</evidence>
<name>A0ABQ1NUA8_9BACI</name>
<dbReference type="PROSITE" id="PS51099">
    <property type="entry name" value="PTS_EIIB_TYPE_2"/>
    <property type="match status" value="1"/>
</dbReference>
<dbReference type="SUPFAM" id="SSF55804">
    <property type="entry name" value="Phoshotransferase/anion transport protein"/>
    <property type="match status" value="1"/>
</dbReference>
<feature type="domain" description="PTS EIIB type-2" evidence="7">
    <location>
        <begin position="399"/>
        <end position="489"/>
    </location>
</feature>
<evidence type="ECO:0000256" key="2">
    <source>
        <dbReference type="ARBA" id="ARBA00022737"/>
    </source>
</evidence>
<dbReference type="Pfam" id="PF08220">
    <property type="entry name" value="HTH_DeoR"/>
    <property type="match status" value="1"/>
</dbReference>
<dbReference type="SUPFAM" id="SSF52794">
    <property type="entry name" value="PTS system IIB component-like"/>
    <property type="match status" value="1"/>
</dbReference>
<dbReference type="CDD" id="cd05568">
    <property type="entry name" value="PTS_IIB_bgl_like"/>
    <property type="match status" value="1"/>
</dbReference>
<sequence>MNDRQKELVRILALNSNEYKQVNELAGTLDCSEKTVRNDLKEVQSFLADYPAASLIRKPGLGVRLSISQDEKSRLFDRLYQSETKSEEDRLLEITYHLLVNDRAVTLTQLADNYFVNKNVIKNDLALIARWLRRFNLELISKQRLGHIIQGGELQKRNALARLPELISSRSGNNKDILDLFPPYEVKIVRDFLKDMQHHFSVLTSEGDYESLLIHALVMIKRTAQHAPIQLKDTEKASVQETEEYGIATWFIKRLERELKMKFPENEQAYFALHLVSSKGVHHARKEKGSGVTEIVSQLISKMKRLTLVDFTTDQTLVDGLHTHLEPTINRVQFGFTIQNPLLSDIKKKYPYMFSMVVLALEELAETYELSFPEEEAAYLVLHFQAAVERLQQKRNTTKKVVIVCDLGVGMSHLLQAKIEQSYTGFDIIGSVGQWQVDEMLKQQPVDLVISTKSLTDIKVPSLVVSPLLEAQDKKRLDDFLQAMEKENHSERGLDGLVGLLDEAFIHLNVREEHRFKVVELLANGLMEKGRVTSLFPHSAIARERSSATSIGGGIAIPHAHSEEVHRSTVAMAVLKEPLEWGTEHVSVVFLLAIAKNDQHMTKPLIQAISSLSESPELLQQLIKAWSAREVIDILESFSK</sequence>
<dbReference type="EMBL" id="BMCJ01000002">
    <property type="protein sequence ID" value="GGC84190.1"/>
    <property type="molecule type" value="Genomic_DNA"/>
</dbReference>
<evidence type="ECO:0000259" key="6">
    <source>
        <dbReference type="PROSITE" id="PS51094"/>
    </source>
</evidence>
<dbReference type="Pfam" id="PF05043">
    <property type="entry name" value="Mga"/>
    <property type="match status" value="1"/>
</dbReference>
<dbReference type="Pfam" id="PF00359">
    <property type="entry name" value="PTS_EIIA_2"/>
    <property type="match status" value="1"/>
</dbReference>
<accession>A0ABQ1NUA8</accession>
<dbReference type="Pfam" id="PF00874">
    <property type="entry name" value="PRD"/>
    <property type="match status" value="2"/>
</dbReference>
<gene>
    <name evidence="9" type="primary">manR</name>
    <name evidence="9" type="ORF">GCM10007216_13560</name>
</gene>
<reference evidence="10" key="1">
    <citation type="journal article" date="2019" name="Int. J. Syst. Evol. Microbiol.">
        <title>The Global Catalogue of Microorganisms (GCM) 10K type strain sequencing project: providing services to taxonomists for standard genome sequencing and annotation.</title>
        <authorList>
            <consortium name="The Broad Institute Genomics Platform"/>
            <consortium name="The Broad Institute Genome Sequencing Center for Infectious Disease"/>
            <person name="Wu L."/>
            <person name="Ma J."/>
        </authorList>
    </citation>
    <scope>NUCLEOTIDE SEQUENCE [LARGE SCALE GENOMIC DNA]</scope>
    <source>
        <strain evidence="10">CCM 7282</strain>
    </source>
</reference>
<evidence type="ECO:0000256" key="1">
    <source>
        <dbReference type="ARBA" id="ARBA00022679"/>
    </source>
</evidence>
<dbReference type="PROSITE" id="PS51372">
    <property type="entry name" value="PRD_2"/>
    <property type="match status" value="2"/>
</dbReference>
<dbReference type="InterPro" id="IPR016152">
    <property type="entry name" value="PTrfase/Anion_transptr"/>
</dbReference>
<dbReference type="InterPro" id="IPR007737">
    <property type="entry name" value="Mga_HTH"/>
</dbReference>
<evidence type="ECO:0000313" key="9">
    <source>
        <dbReference type="EMBL" id="GGC84190.1"/>
    </source>
</evidence>
<evidence type="ECO:0000259" key="8">
    <source>
        <dbReference type="PROSITE" id="PS51372"/>
    </source>
</evidence>
<dbReference type="InterPro" id="IPR050661">
    <property type="entry name" value="BglG_antiterminators"/>
</dbReference>
<keyword evidence="4" id="KW-0010">Activator</keyword>
<keyword evidence="10" id="KW-1185">Reference proteome</keyword>
<keyword evidence="2" id="KW-0677">Repeat</keyword>
<dbReference type="CDD" id="cd00211">
    <property type="entry name" value="PTS_IIA_fru"/>
    <property type="match status" value="1"/>
</dbReference>
<dbReference type="InterPro" id="IPR011608">
    <property type="entry name" value="PRD"/>
</dbReference>
<dbReference type="InterPro" id="IPR001034">
    <property type="entry name" value="DeoR_HTH"/>
</dbReference>
<proteinExistence type="predicted"/>
<dbReference type="Gene3D" id="3.40.930.10">
    <property type="entry name" value="Mannitol-specific EII, Chain A"/>
    <property type="match status" value="1"/>
</dbReference>
<dbReference type="Gene3D" id="1.10.1790.10">
    <property type="entry name" value="PRD domain"/>
    <property type="match status" value="2"/>
</dbReference>